<dbReference type="EMBL" id="JAEOAH010000013">
    <property type="protein sequence ID" value="MBK3495312.1"/>
    <property type="molecule type" value="Genomic_DNA"/>
</dbReference>
<evidence type="ECO:0000313" key="3">
    <source>
        <dbReference type="Proteomes" id="UP000618943"/>
    </source>
</evidence>
<dbReference type="Proteomes" id="UP000618943">
    <property type="component" value="Unassembled WGS sequence"/>
</dbReference>
<dbReference type="Pfam" id="PF00326">
    <property type="entry name" value="Peptidase_S9"/>
    <property type="match status" value="1"/>
</dbReference>
<reference evidence="2 3" key="1">
    <citation type="submission" date="2020-12" db="EMBL/GenBank/DDBJ databases">
        <title>YIM B01967 draft genome.</title>
        <authorList>
            <person name="Yan X."/>
        </authorList>
    </citation>
    <scope>NUCLEOTIDE SEQUENCE [LARGE SCALE GENOMIC DNA]</scope>
    <source>
        <strain evidence="2 3">YIM B01967</strain>
    </source>
</reference>
<name>A0ABS1H876_9BACL</name>
<protein>
    <submittedName>
        <fullName evidence="2">Prolyl oligopeptidase family serine peptidase</fullName>
    </submittedName>
</protein>
<accession>A0ABS1H876</accession>
<sequence length="57" mass="6772">MTRVVQKESDQIVKALKEKGHAVEYIILPDEGRGFSKKQNEIKVYRKTLDFFDRFIQ</sequence>
<keyword evidence="3" id="KW-1185">Reference proteome</keyword>
<proteinExistence type="predicted"/>
<evidence type="ECO:0000313" key="2">
    <source>
        <dbReference type="EMBL" id="MBK3495312.1"/>
    </source>
</evidence>
<dbReference type="InterPro" id="IPR001375">
    <property type="entry name" value="Peptidase_S9_cat"/>
</dbReference>
<comment type="caution">
    <text evidence="2">The sequence shown here is derived from an EMBL/GenBank/DDBJ whole genome shotgun (WGS) entry which is preliminary data.</text>
</comment>
<dbReference type="InterPro" id="IPR029058">
    <property type="entry name" value="AB_hydrolase_fold"/>
</dbReference>
<gene>
    <name evidence="2" type="ORF">JFL43_10700</name>
</gene>
<evidence type="ECO:0000259" key="1">
    <source>
        <dbReference type="Pfam" id="PF00326"/>
    </source>
</evidence>
<dbReference type="Gene3D" id="3.40.50.1820">
    <property type="entry name" value="alpha/beta hydrolase"/>
    <property type="match status" value="1"/>
</dbReference>
<feature type="domain" description="Peptidase S9 prolyl oligopeptidase catalytic" evidence="1">
    <location>
        <begin position="3"/>
        <end position="56"/>
    </location>
</feature>
<dbReference type="SUPFAM" id="SSF53474">
    <property type="entry name" value="alpha/beta-Hydrolases"/>
    <property type="match status" value="1"/>
</dbReference>
<organism evidence="2 3">
    <name type="scientific">Viridibacillus soli</name>
    <dbReference type="NCBI Taxonomy" id="2798301"/>
    <lineage>
        <taxon>Bacteria</taxon>
        <taxon>Bacillati</taxon>
        <taxon>Bacillota</taxon>
        <taxon>Bacilli</taxon>
        <taxon>Bacillales</taxon>
        <taxon>Caryophanaceae</taxon>
        <taxon>Viridibacillus</taxon>
    </lineage>
</organism>